<reference evidence="2 3" key="1">
    <citation type="submission" date="2024-07" db="EMBL/GenBank/DDBJ databases">
        <title>Draft sequence of the Neodothiora populina.</title>
        <authorList>
            <person name="Drown D.D."/>
            <person name="Schuette U.S."/>
            <person name="Buechlein A.B."/>
            <person name="Rusch D.R."/>
            <person name="Winton L.W."/>
            <person name="Adams G.A."/>
        </authorList>
    </citation>
    <scope>NUCLEOTIDE SEQUENCE [LARGE SCALE GENOMIC DNA]</scope>
    <source>
        <strain evidence="2 3">CPC 39397</strain>
    </source>
</reference>
<feature type="compositionally biased region" description="Polar residues" evidence="1">
    <location>
        <begin position="486"/>
        <end position="501"/>
    </location>
</feature>
<feature type="compositionally biased region" description="Polar residues" evidence="1">
    <location>
        <begin position="448"/>
        <end position="457"/>
    </location>
</feature>
<accession>A0ABR3PK46</accession>
<name>A0ABR3PK46_9PEZI</name>
<dbReference type="RefSeq" id="XP_069202414.1">
    <property type="nucleotide sequence ID" value="XM_069343864.1"/>
</dbReference>
<feature type="compositionally biased region" description="Polar residues" evidence="1">
    <location>
        <begin position="192"/>
        <end position="213"/>
    </location>
</feature>
<feature type="compositionally biased region" description="Polar residues" evidence="1">
    <location>
        <begin position="42"/>
        <end position="63"/>
    </location>
</feature>
<organism evidence="2 3">
    <name type="scientific">Neodothiora populina</name>
    <dbReference type="NCBI Taxonomy" id="2781224"/>
    <lineage>
        <taxon>Eukaryota</taxon>
        <taxon>Fungi</taxon>
        <taxon>Dikarya</taxon>
        <taxon>Ascomycota</taxon>
        <taxon>Pezizomycotina</taxon>
        <taxon>Dothideomycetes</taxon>
        <taxon>Dothideomycetidae</taxon>
        <taxon>Dothideales</taxon>
        <taxon>Dothioraceae</taxon>
        <taxon>Neodothiora</taxon>
    </lineage>
</organism>
<protein>
    <submittedName>
        <fullName evidence="2">Uncharacterized protein</fullName>
    </submittedName>
</protein>
<dbReference type="EMBL" id="JBFMKM010000005">
    <property type="protein sequence ID" value="KAL1306141.1"/>
    <property type="molecule type" value="Genomic_DNA"/>
</dbReference>
<feature type="region of interest" description="Disordered" evidence="1">
    <location>
        <begin position="679"/>
        <end position="783"/>
    </location>
</feature>
<feature type="region of interest" description="Disordered" evidence="1">
    <location>
        <begin position="856"/>
        <end position="883"/>
    </location>
</feature>
<dbReference type="Proteomes" id="UP001562354">
    <property type="component" value="Unassembled WGS sequence"/>
</dbReference>
<gene>
    <name evidence="2" type="ORF">AAFC00_004253</name>
</gene>
<evidence type="ECO:0000313" key="2">
    <source>
        <dbReference type="EMBL" id="KAL1306141.1"/>
    </source>
</evidence>
<feature type="compositionally biased region" description="Acidic residues" evidence="1">
    <location>
        <begin position="130"/>
        <end position="143"/>
    </location>
</feature>
<dbReference type="GeneID" id="95977953"/>
<feature type="compositionally biased region" description="Polar residues" evidence="1">
    <location>
        <begin position="163"/>
        <end position="173"/>
    </location>
</feature>
<evidence type="ECO:0000313" key="3">
    <source>
        <dbReference type="Proteomes" id="UP001562354"/>
    </source>
</evidence>
<feature type="region of interest" description="Disordered" evidence="1">
    <location>
        <begin position="284"/>
        <end position="314"/>
    </location>
</feature>
<keyword evidence="3" id="KW-1185">Reference proteome</keyword>
<proteinExistence type="predicted"/>
<feature type="region of interest" description="Disordered" evidence="1">
    <location>
        <begin position="19"/>
        <end position="213"/>
    </location>
</feature>
<feature type="compositionally biased region" description="Polar residues" evidence="1">
    <location>
        <begin position="97"/>
        <end position="115"/>
    </location>
</feature>
<feature type="region of interest" description="Disordered" evidence="1">
    <location>
        <begin position="220"/>
        <end position="239"/>
    </location>
</feature>
<sequence>MAPATKKVAMDDDVVYSSGTTFRQRKFPDRKTKVKQPRRSLPASSKPTLAKQSTLTQSWSFEGSISDEQDEVEEIEDVEDGDYKAEEPMRKRRRTCSKQQIKSTMSVKRQNTMTQMGYIKPMGSSHEGQEQEDQTTDEEDNTAESDGQATVDENEIERVPESIASQDTLSPTRPVQARYQERQGPSPELSFSLPQPRTPQKNFPSEIPSSNTPQSAILFSAMSRRSRRSPVNSPLKARSMDISPPRQAAAMSPVHETPIKEAIPFFPWAVRKTPLFRVPEMPSRRMPKLKHRTTIPDSDDMPVLETQHQPSTAVNEPGRRLVRVLSTIQDNQFQASAETLADDVSAARAREDEYVSGDTYQATLEYNGPYYDTVASALDRDAARCDQTQRLEFFRRARRPNVVLDTQEGSAEDLLLGRSRQRQRMPALSQAVNPQAGANSAADDQSVKSESLPTTPENPERQHHRSRFHDVNVVDLTADSFDPLIPTTSDSPTPRADTQQPPDMAHLLSSPAVEKNTRMTSSPPPAFDRTNAMIDKNVEYLTLNDVQVKQTATSGSLPPPSTQRQRNDHFRAREDASHLSQVSTIGFPTQAWSSQKQNMRIKQEYDDYSFAESQILHRGEEEMDLDPDIDNIVSSEAVPPHHQPQGAVEHIDLSDQIEPPETEDDDYVDIDEVNRRHHIVKGEAPLPSSPLPIAPGHTWTEYDDVRNEDMSSDLPAHLSPPPSTSSEPMQAESPESHTSPATHVLAAQAHVPDINQETTPRARGAKLKAEEKTISQAPAARGLSEKALGKRPLYTISSSESDSEDEELYLLADEEGEEGPYDTEFPDERPRFDEQHSWHFRPANEIVPDTQYSFAIPPVPPSSEDDGHHYRSARIMQQRQQGG</sequence>
<evidence type="ECO:0000256" key="1">
    <source>
        <dbReference type="SAM" id="MobiDB-lite"/>
    </source>
</evidence>
<comment type="caution">
    <text evidence="2">The sequence shown here is derived from an EMBL/GenBank/DDBJ whole genome shotgun (WGS) entry which is preliminary data.</text>
</comment>
<feature type="compositionally biased region" description="Acidic residues" evidence="1">
    <location>
        <begin position="65"/>
        <end position="80"/>
    </location>
</feature>
<feature type="region of interest" description="Disordered" evidence="1">
    <location>
        <begin position="421"/>
        <end position="530"/>
    </location>
</feature>